<dbReference type="Proteomes" id="UP001219956">
    <property type="component" value="Unassembled WGS sequence"/>
</dbReference>
<evidence type="ECO:0000313" key="3">
    <source>
        <dbReference type="Proteomes" id="UP001219956"/>
    </source>
</evidence>
<comment type="caution">
    <text evidence="2">The sequence shown here is derived from an EMBL/GenBank/DDBJ whole genome shotgun (WGS) entry which is preliminary data.</text>
</comment>
<keyword evidence="3" id="KW-1185">Reference proteome</keyword>
<organism evidence="2 3">
    <name type="scientific">Vogesella aquatica</name>
    <dbReference type="NCBI Taxonomy" id="2984206"/>
    <lineage>
        <taxon>Bacteria</taxon>
        <taxon>Pseudomonadati</taxon>
        <taxon>Pseudomonadota</taxon>
        <taxon>Betaproteobacteria</taxon>
        <taxon>Neisseriales</taxon>
        <taxon>Chromobacteriaceae</taxon>
        <taxon>Vogesella</taxon>
    </lineage>
</organism>
<name>A0ABT5IYG6_9NEIS</name>
<sequence>MCNFYKKSSLLVLVFILSGNIYADDSGWSTIGQAVSGEFFEINRKSFKSEGDGNDDNISIVAREISREKNEKTAKYFKLSMPRSSCGELFGRMEIKSMNNQEVVAYKYIIGDKNFFDLAPPYICISDSINKTINTIRESVKNQKLNQQNTMNKHKAP</sequence>
<dbReference type="RefSeq" id="WP_272751910.1">
    <property type="nucleotide sequence ID" value="NZ_JAQQLF010000011.1"/>
</dbReference>
<proteinExistence type="predicted"/>
<keyword evidence="1" id="KW-0732">Signal</keyword>
<feature type="signal peptide" evidence="1">
    <location>
        <begin position="1"/>
        <end position="23"/>
    </location>
</feature>
<protein>
    <submittedName>
        <fullName evidence="2">Uncharacterized protein</fullName>
    </submittedName>
</protein>
<reference evidence="2 3" key="1">
    <citation type="submission" date="2023-01" db="EMBL/GenBank/DDBJ databases">
        <title>Novel species of the genus Vogesella isolated from rivers.</title>
        <authorList>
            <person name="Lu H."/>
        </authorList>
    </citation>
    <scope>NUCLEOTIDE SEQUENCE [LARGE SCALE GENOMIC DNA]</scope>
    <source>
        <strain evidence="2 3">DC21W</strain>
    </source>
</reference>
<feature type="chain" id="PRO_5046233088" evidence="1">
    <location>
        <begin position="24"/>
        <end position="157"/>
    </location>
</feature>
<accession>A0ABT5IYG6</accession>
<evidence type="ECO:0000313" key="2">
    <source>
        <dbReference type="EMBL" id="MDC7717595.1"/>
    </source>
</evidence>
<dbReference type="EMBL" id="JAQQLF010000011">
    <property type="protein sequence ID" value="MDC7717595.1"/>
    <property type="molecule type" value="Genomic_DNA"/>
</dbReference>
<gene>
    <name evidence="2" type="ORF">PQU95_10270</name>
</gene>
<evidence type="ECO:0000256" key="1">
    <source>
        <dbReference type="SAM" id="SignalP"/>
    </source>
</evidence>